<feature type="transmembrane region" description="Helical" evidence="5">
    <location>
        <begin position="392"/>
        <end position="412"/>
    </location>
</feature>
<dbReference type="GO" id="GO:0012505">
    <property type="term" value="C:endomembrane system"/>
    <property type="evidence" value="ECO:0007669"/>
    <property type="project" value="UniProtKB-SubCell"/>
</dbReference>
<organism evidence="8 9">
    <name type="scientific">Jiulongibacter sediminis</name>
    <dbReference type="NCBI Taxonomy" id="1605367"/>
    <lineage>
        <taxon>Bacteria</taxon>
        <taxon>Pseudomonadati</taxon>
        <taxon>Bacteroidota</taxon>
        <taxon>Cytophagia</taxon>
        <taxon>Cytophagales</taxon>
        <taxon>Leadbetterellaceae</taxon>
        <taxon>Jiulongibacter</taxon>
    </lineage>
</organism>
<dbReference type="Pfam" id="PF00361">
    <property type="entry name" value="Proton_antipo_M"/>
    <property type="match status" value="1"/>
</dbReference>
<feature type="transmembrane region" description="Helical" evidence="5">
    <location>
        <begin position="357"/>
        <end position="380"/>
    </location>
</feature>
<gene>
    <name evidence="5" type="primary">nuoN</name>
    <name evidence="8" type="ORF">AFM12_18085</name>
</gene>
<keyword evidence="5" id="KW-1003">Cell membrane</keyword>
<keyword evidence="5" id="KW-0874">Quinone</keyword>
<feature type="transmembrane region" description="Helical" evidence="5">
    <location>
        <begin position="306"/>
        <end position="331"/>
    </location>
</feature>
<evidence type="ECO:0000256" key="6">
    <source>
        <dbReference type="RuleBase" id="RU000320"/>
    </source>
</evidence>
<feature type="transmembrane region" description="Helical" evidence="5">
    <location>
        <begin position="63"/>
        <end position="80"/>
    </location>
</feature>
<keyword evidence="4 5" id="KW-0472">Membrane</keyword>
<keyword evidence="3 5" id="KW-1133">Transmembrane helix</keyword>
<dbReference type="GO" id="GO:0008137">
    <property type="term" value="F:NADH dehydrogenase (ubiquinone) activity"/>
    <property type="evidence" value="ECO:0007669"/>
    <property type="project" value="InterPro"/>
</dbReference>
<evidence type="ECO:0000313" key="9">
    <source>
        <dbReference type="Proteomes" id="UP000050454"/>
    </source>
</evidence>
<evidence type="ECO:0000256" key="4">
    <source>
        <dbReference type="ARBA" id="ARBA00023136"/>
    </source>
</evidence>
<feature type="transmembrane region" description="Helical" evidence="5">
    <location>
        <begin position="146"/>
        <end position="167"/>
    </location>
</feature>
<keyword evidence="2 5" id="KW-0812">Transmembrane</keyword>
<evidence type="ECO:0000256" key="2">
    <source>
        <dbReference type="ARBA" id="ARBA00022692"/>
    </source>
</evidence>
<evidence type="ECO:0000256" key="5">
    <source>
        <dbReference type="HAMAP-Rule" id="MF_00445"/>
    </source>
</evidence>
<sequence>MYPIISLSVTGLLTLFLGFSENKKIVFPASIAFLLIALATAFIDWNAPGFYFNDMLQVNNTSIVFWAILIISAILIMGFSEGFERFEFAQPAEYFAIVQFSLVGAIMMVSFKNLIMLFLGIEILSVAMYVLTGADKRNIRGNEAALKYFLMGAFATGILLFGMAMFYGATGTFNIGSGVFIGGDNSFFLWIGCTFMLIGMLFKVAAAPFHLWTPDVYEGAPTIFTAYMSTIVKTAGFVALFKVLSTTFSGLQDFWWIMIAVLVTLSLMIGNIGAVSQNSFKRLMAYSSISHAGFMLLALLGDHENALGSIMFYSVVYTLATISAFGVLMVVSKERIEKGRVYEQNDLFKGLAQNNGFLATVLIIAMLSLAGIPLTGGFWGKFFVFRDAASSGLFWVIIMAVLMSAIAIYYYFKPVLLSMSKKTSLESITINPLAKFIFAITTFGTIVLGIFPWILRSLF</sequence>
<feature type="transmembrane region" description="Helical" evidence="5">
    <location>
        <begin position="92"/>
        <end position="109"/>
    </location>
</feature>
<dbReference type="EC" id="7.1.1.-" evidence="5"/>
<dbReference type="PANTHER" id="PTHR22773">
    <property type="entry name" value="NADH DEHYDROGENASE"/>
    <property type="match status" value="1"/>
</dbReference>
<feature type="transmembrane region" description="Helical" evidence="5">
    <location>
        <begin position="254"/>
        <end position="276"/>
    </location>
</feature>
<dbReference type="NCBIfam" id="TIGR01770">
    <property type="entry name" value="NDH_I_N"/>
    <property type="match status" value="1"/>
</dbReference>
<comment type="subcellular location">
    <subcellularLocation>
        <location evidence="5">Cell membrane</location>
        <topology evidence="5">Multi-pass membrane protein</topology>
    </subcellularLocation>
    <subcellularLocation>
        <location evidence="1">Endomembrane system</location>
        <topology evidence="1">Multi-pass membrane protein</topology>
    </subcellularLocation>
    <subcellularLocation>
        <location evidence="6">Membrane</location>
        <topology evidence="6">Multi-pass membrane protein</topology>
    </subcellularLocation>
</comment>
<feature type="transmembrane region" description="Helical" evidence="5">
    <location>
        <begin position="224"/>
        <end position="248"/>
    </location>
</feature>
<dbReference type="InterPro" id="IPR001750">
    <property type="entry name" value="ND/Mrp_TM"/>
</dbReference>
<feature type="transmembrane region" description="Helical" evidence="5">
    <location>
        <begin position="25"/>
        <end position="43"/>
    </location>
</feature>
<evidence type="ECO:0000256" key="1">
    <source>
        <dbReference type="ARBA" id="ARBA00004127"/>
    </source>
</evidence>
<feature type="transmembrane region" description="Helical" evidence="5">
    <location>
        <begin position="187"/>
        <end position="212"/>
    </location>
</feature>
<accession>A0A0P7B8R6</accession>
<evidence type="ECO:0000313" key="8">
    <source>
        <dbReference type="EMBL" id="KPM46693.1"/>
    </source>
</evidence>
<dbReference type="AlphaFoldDB" id="A0A0P7B8R6"/>
<feature type="transmembrane region" description="Helical" evidence="5">
    <location>
        <begin position="433"/>
        <end position="455"/>
    </location>
</feature>
<keyword evidence="5" id="KW-1278">Translocase</keyword>
<comment type="function">
    <text evidence="5">NDH-1 shuttles electrons from NADH, via FMN and iron-sulfur (Fe-S) centers, to quinones in the respiratory chain. The immediate electron acceptor for the enzyme in this species is believed to be a menaquinone. Couples the redox reaction to proton translocation (for every two electrons transferred, four hydrogen ions are translocated across the cytoplasmic membrane), and thus conserves the redox energy in a proton gradient.</text>
</comment>
<keyword evidence="9" id="KW-1185">Reference proteome</keyword>
<comment type="caution">
    <text evidence="8">The sequence shown here is derived from an EMBL/GenBank/DDBJ whole genome shotgun (WGS) entry which is preliminary data.</text>
</comment>
<dbReference type="STRING" id="1605367.AFM12_18085"/>
<feature type="transmembrane region" description="Helical" evidence="5">
    <location>
        <begin position="283"/>
        <end position="300"/>
    </location>
</feature>
<comment type="subunit">
    <text evidence="5">NDH-1 is composed of 14 different subunits. Subunits NuoA, H, J, K, L, M, N constitute the membrane sector of the complex.</text>
</comment>
<dbReference type="Proteomes" id="UP000050454">
    <property type="component" value="Unassembled WGS sequence"/>
</dbReference>
<feature type="transmembrane region" description="Helical" evidence="5">
    <location>
        <begin position="115"/>
        <end position="134"/>
    </location>
</feature>
<dbReference type="GO" id="GO:0005886">
    <property type="term" value="C:plasma membrane"/>
    <property type="evidence" value="ECO:0007669"/>
    <property type="project" value="UniProtKB-SubCell"/>
</dbReference>
<keyword evidence="5" id="KW-0520">NAD</keyword>
<proteinExistence type="inferred from homology"/>
<dbReference type="RefSeq" id="WP_055151406.1">
    <property type="nucleotide sequence ID" value="NZ_JXSZ01000015.1"/>
</dbReference>
<evidence type="ECO:0000259" key="7">
    <source>
        <dbReference type="Pfam" id="PF00361"/>
    </source>
</evidence>
<dbReference type="EMBL" id="LGTQ01000015">
    <property type="protein sequence ID" value="KPM46693.1"/>
    <property type="molecule type" value="Genomic_DNA"/>
</dbReference>
<keyword evidence="5" id="KW-0813">Transport</keyword>
<feature type="domain" description="NADH:quinone oxidoreductase/Mrp antiporter transmembrane" evidence="7">
    <location>
        <begin position="113"/>
        <end position="406"/>
    </location>
</feature>
<dbReference type="HAMAP" id="MF_00445">
    <property type="entry name" value="NDH1_NuoN_1"/>
    <property type="match status" value="1"/>
</dbReference>
<dbReference type="PATRIC" id="fig|1605367.3.peg.1052"/>
<dbReference type="GO" id="GO:0042773">
    <property type="term" value="P:ATP synthesis coupled electron transport"/>
    <property type="evidence" value="ECO:0007669"/>
    <property type="project" value="InterPro"/>
</dbReference>
<dbReference type="GO" id="GO:0050136">
    <property type="term" value="F:NADH dehydrogenase (quinone) (non-electrogenic) activity"/>
    <property type="evidence" value="ECO:0007669"/>
    <property type="project" value="UniProtKB-UniRule"/>
</dbReference>
<dbReference type="OrthoDB" id="9811718at2"/>
<comment type="catalytic activity">
    <reaction evidence="5">
        <text>a quinone + NADH + 5 H(+)(in) = a quinol + NAD(+) + 4 H(+)(out)</text>
        <dbReference type="Rhea" id="RHEA:57888"/>
        <dbReference type="ChEBI" id="CHEBI:15378"/>
        <dbReference type="ChEBI" id="CHEBI:24646"/>
        <dbReference type="ChEBI" id="CHEBI:57540"/>
        <dbReference type="ChEBI" id="CHEBI:57945"/>
        <dbReference type="ChEBI" id="CHEBI:132124"/>
    </reaction>
</comment>
<evidence type="ECO:0000256" key="3">
    <source>
        <dbReference type="ARBA" id="ARBA00022989"/>
    </source>
</evidence>
<name>A0A0P7B8R6_9BACT</name>
<dbReference type="GO" id="GO:0048038">
    <property type="term" value="F:quinone binding"/>
    <property type="evidence" value="ECO:0007669"/>
    <property type="project" value="UniProtKB-KW"/>
</dbReference>
<dbReference type="InterPro" id="IPR010096">
    <property type="entry name" value="NADH-Q_OxRdtase_suN/2"/>
</dbReference>
<reference evidence="8 9" key="1">
    <citation type="submission" date="2015-07" db="EMBL/GenBank/DDBJ databases">
        <title>The draft genome sequence of Leadbetterella sp. JN14-9.</title>
        <authorList>
            <person name="Liu Y."/>
            <person name="Du J."/>
            <person name="Shao Z."/>
        </authorList>
    </citation>
    <scope>NUCLEOTIDE SEQUENCE [LARGE SCALE GENOMIC DNA]</scope>
    <source>
        <strain evidence="8 9">JN14-9</strain>
    </source>
</reference>
<protein>
    <recommendedName>
        <fullName evidence="5">NADH-quinone oxidoreductase subunit N</fullName>
        <ecNumber evidence="5">7.1.1.-</ecNumber>
    </recommendedName>
    <alternativeName>
        <fullName evidence="5">NADH dehydrogenase I subunit N</fullName>
    </alternativeName>
    <alternativeName>
        <fullName evidence="5">NDH-1 subunit N</fullName>
    </alternativeName>
</protein>
<comment type="similarity">
    <text evidence="5">Belongs to the complex I subunit 2 family.</text>
</comment>